<dbReference type="InterPro" id="IPR017945">
    <property type="entry name" value="DHBP_synth_RibB-like_a/b_dom"/>
</dbReference>
<comment type="similarity">
    <text evidence="9">Belongs to the SUA5 family. TsaC subfamily.</text>
</comment>
<protein>
    <recommendedName>
        <fullName evidence="9">Threonylcarbamoyl-AMP synthase</fullName>
        <shortName evidence="9">TC-AMP synthase</shortName>
        <ecNumber evidence="9">2.7.7.87</ecNumber>
    </recommendedName>
    <alternativeName>
        <fullName evidence="9">L-threonylcarbamoyladenylate synthase</fullName>
    </alternativeName>
    <alternativeName>
        <fullName evidence="9">t(6)A37 threonylcarbamoyladenosine biosynthesis protein TsaC</fullName>
    </alternativeName>
    <alternativeName>
        <fullName evidence="9">tRNA threonylcarbamoyladenosine biosynthesis protein TsaC</fullName>
    </alternativeName>
</protein>
<evidence type="ECO:0000256" key="4">
    <source>
        <dbReference type="ARBA" id="ARBA00022694"/>
    </source>
</evidence>
<sequence length="186" mass="19792">MACSQQRLRRAVQVLRQGGIVAYPTEAVYGLGCDPWNAQAVARLLAMKRRSILKGLIVLAASPEQLAPFVEPLAVGRQQAILATWPGPHTWLLPARATTPLWLTGRFATLAVRVTAHPLAAALCRAYGGAIVSTSANQAQRPAARTSLRVRLALETPPDYVLGGACSGAARPSLIRDGRTGQVIRA</sequence>
<evidence type="ECO:0000256" key="5">
    <source>
        <dbReference type="ARBA" id="ARBA00022695"/>
    </source>
</evidence>
<dbReference type="SUPFAM" id="SSF55821">
    <property type="entry name" value="YrdC/RibB"/>
    <property type="match status" value="1"/>
</dbReference>
<keyword evidence="7 9" id="KW-0067">ATP-binding</keyword>
<evidence type="ECO:0000256" key="2">
    <source>
        <dbReference type="ARBA" id="ARBA00022490"/>
    </source>
</evidence>
<keyword evidence="6 9" id="KW-0547">Nucleotide-binding</keyword>
<dbReference type="GO" id="GO:0005737">
    <property type="term" value="C:cytoplasm"/>
    <property type="evidence" value="ECO:0007669"/>
    <property type="project" value="UniProtKB-SubCell"/>
</dbReference>
<dbReference type="GO" id="GO:0006450">
    <property type="term" value="P:regulation of translational fidelity"/>
    <property type="evidence" value="ECO:0007669"/>
    <property type="project" value="TreeGrafter"/>
</dbReference>
<accession>A0A1H3G7A2</accession>
<dbReference type="Gene3D" id="3.90.870.10">
    <property type="entry name" value="DHBP synthase"/>
    <property type="match status" value="1"/>
</dbReference>
<evidence type="ECO:0000256" key="9">
    <source>
        <dbReference type="HAMAP-Rule" id="MF_01852"/>
    </source>
</evidence>
<dbReference type="STRING" id="61595.SAMN05421644_12320"/>
<organism evidence="11 12">
    <name type="scientific">Allochromatium warmingii</name>
    <name type="common">Chromatium warmingii</name>
    <dbReference type="NCBI Taxonomy" id="61595"/>
    <lineage>
        <taxon>Bacteria</taxon>
        <taxon>Pseudomonadati</taxon>
        <taxon>Pseudomonadota</taxon>
        <taxon>Gammaproteobacteria</taxon>
        <taxon>Chromatiales</taxon>
        <taxon>Chromatiaceae</taxon>
        <taxon>Allochromatium</taxon>
    </lineage>
</organism>
<dbReference type="PROSITE" id="PS51163">
    <property type="entry name" value="YRDC"/>
    <property type="match status" value="1"/>
</dbReference>
<dbReference type="FunFam" id="3.90.870.10:FF:000004">
    <property type="entry name" value="Threonylcarbamoyl-AMP synthase"/>
    <property type="match status" value="1"/>
</dbReference>
<reference evidence="12" key="1">
    <citation type="submission" date="2016-10" db="EMBL/GenBank/DDBJ databases">
        <authorList>
            <person name="Varghese N."/>
            <person name="Submissions S."/>
        </authorList>
    </citation>
    <scope>NUCLEOTIDE SEQUENCE [LARGE SCALE GENOMIC DNA]</scope>
    <source>
        <strain evidence="12">DSM 173</strain>
    </source>
</reference>
<evidence type="ECO:0000259" key="10">
    <source>
        <dbReference type="PROSITE" id="PS51163"/>
    </source>
</evidence>
<dbReference type="EC" id="2.7.7.87" evidence="9"/>
<evidence type="ECO:0000256" key="1">
    <source>
        <dbReference type="ARBA" id="ARBA00004496"/>
    </source>
</evidence>
<dbReference type="OrthoDB" id="9814580at2"/>
<evidence type="ECO:0000256" key="7">
    <source>
        <dbReference type="ARBA" id="ARBA00022840"/>
    </source>
</evidence>
<dbReference type="AlphaFoldDB" id="A0A1H3G7A2"/>
<dbReference type="PANTHER" id="PTHR17490">
    <property type="entry name" value="SUA5"/>
    <property type="match status" value="1"/>
</dbReference>
<keyword evidence="5 9" id="KW-0548">Nucleotidyltransferase</keyword>
<comment type="catalytic activity">
    <reaction evidence="8 9">
        <text>L-threonine + hydrogencarbonate + ATP = L-threonylcarbamoyladenylate + diphosphate + H2O</text>
        <dbReference type="Rhea" id="RHEA:36407"/>
        <dbReference type="ChEBI" id="CHEBI:15377"/>
        <dbReference type="ChEBI" id="CHEBI:17544"/>
        <dbReference type="ChEBI" id="CHEBI:30616"/>
        <dbReference type="ChEBI" id="CHEBI:33019"/>
        <dbReference type="ChEBI" id="CHEBI:57926"/>
        <dbReference type="ChEBI" id="CHEBI:73682"/>
        <dbReference type="EC" id="2.7.7.87"/>
    </reaction>
</comment>
<dbReference type="InterPro" id="IPR050156">
    <property type="entry name" value="TC-AMP_synthase_SUA5"/>
</dbReference>
<proteinExistence type="inferred from homology"/>
<evidence type="ECO:0000256" key="6">
    <source>
        <dbReference type="ARBA" id="ARBA00022741"/>
    </source>
</evidence>
<evidence type="ECO:0000256" key="8">
    <source>
        <dbReference type="ARBA" id="ARBA00048366"/>
    </source>
</evidence>
<comment type="function">
    <text evidence="9">Required for the formation of a threonylcarbamoyl group on adenosine at position 37 (t(6)A37) in tRNAs that read codons beginning with adenine. Catalyzes the conversion of L-threonine, HCO(3)(-)/CO(2) and ATP to give threonylcarbamoyl-AMP (TC-AMP) as the acyladenylate intermediate, with the release of diphosphate.</text>
</comment>
<dbReference type="InterPro" id="IPR023535">
    <property type="entry name" value="TC-AMP_synthase"/>
</dbReference>
<keyword evidence="4 9" id="KW-0819">tRNA processing</keyword>
<dbReference type="GO" id="GO:0000049">
    <property type="term" value="F:tRNA binding"/>
    <property type="evidence" value="ECO:0007669"/>
    <property type="project" value="TreeGrafter"/>
</dbReference>
<evidence type="ECO:0000256" key="3">
    <source>
        <dbReference type="ARBA" id="ARBA00022679"/>
    </source>
</evidence>
<comment type="subcellular location">
    <subcellularLocation>
        <location evidence="1 9">Cytoplasm</location>
    </subcellularLocation>
</comment>
<evidence type="ECO:0000313" key="11">
    <source>
        <dbReference type="EMBL" id="SDX99202.1"/>
    </source>
</evidence>
<dbReference type="EMBL" id="FNOW01000023">
    <property type="protein sequence ID" value="SDX99202.1"/>
    <property type="molecule type" value="Genomic_DNA"/>
</dbReference>
<dbReference type="GO" id="GO:0005524">
    <property type="term" value="F:ATP binding"/>
    <property type="evidence" value="ECO:0007669"/>
    <property type="project" value="UniProtKB-UniRule"/>
</dbReference>
<keyword evidence="3 9" id="KW-0808">Transferase</keyword>
<dbReference type="PANTHER" id="PTHR17490:SF18">
    <property type="entry name" value="THREONYLCARBAMOYL-AMP SYNTHASE"/>
    <property type="match status" value="1"/>
</dbReference>
<dbReference type="Pfam" id="PF01300">
    <property type="entry name" value="Sua5_yciO_yrdC"/>
    <property type="match status" value="1"/>
</dbReference>
<dbReference type="RefSeq" id="WP_091333864.1">
    <property type="nucleotide sequence ID" value="NZ_FNOW01000023.1"/>
</dbReference>
<feature type="domain" description="YrdC-like" evidence="10">
    <location>
        <begin position="5"/>
        <end position="186"/>
    </location>
</feature>
<dbReference type="InterPro" id="IPR006070">
    <property type="entry name" value="Sua5-like_dom"/>
</dbReference>
<gene>
    <name evidence="9" type="primary">tsaC</name>
    <name evidence="11" type="ORF">SAMN05421644_12320</name>
</gene>
<dbReference type="GO" id="GO:0002949">
    <property type="term" value="P:tRNA threonylcarbamoyladenosine modification"/>
    <property type="evidence" value="ECO:0007669"/>
    <property type="project" value="UniProtKB-UniRule"/>
</dbReference>
<dbReference type="GO" id="GO:0061710">
    <property type="term" value="F:L-threonylcarbamoyladenylate synthase"/>
    <property type="evidence" value="ECO:0007669"/>
    <property type="project" value="UniProtKB-EC"/>
</dbReference>
<name>A0A1H3G7A2_ALLWA</name>
<keyword evidence="2 9" id="KW-0963">Cytoplasm</keyword>
<dbReference type="HAMAP" id="MF_01852">
    <property type="entry name" value="TsaC"/>
    <property type="match status" value="1"/>
</dbReference>
<dbReference type="GO" id="GO:0003725">
    <property type="term" value="F:double-stranded RNA binding"/>
    <property type="evidence" value="ECO:0007669"/>
    <property type="project" value="InterPro"/>
</dbReference>
<keyword evidence="12" id="KW-1185">Reference proteome</keyword>
<evidence type="ECO:0000313" key="12">
    <source>
        <dbReference type="Proteomes" id="UP000198672"/>
    </source>
</evidence>
<dbReference type="Proteomes" id="UP000198672">
    <property type="component" value="Unassembled WGS sequence"/>
</dbReference>